<gene>
    <name evidence="1" type="ORF">MarDSR_423</name>
</gene>
<name>A0AA96J167_9VIRU</name>
<reference evidence="1" key="1">
    <citation type="submission" date="2023-07" db="EMBL/GenBank/DDBJ databases">
        <authorList>
            <person name="Xia Y."/>
        </authorList>
    </citation>
    <scope>NUCLEOTIDE SEQUENCE</scope>
    <source>
        <strain evidence="1">E</strain>
    </source>
</reference>
<proteinExistence type="predicted"/>
<protein>
    <submittedName>
        <fullName evidence="1">Uncharacterized protein</fullName>
    </submittedName>
</protein>
<dbReference type="EMBL" id="OR343189">
    <property type="protein sequence ID" value="WNL50462.1"/>
    <property type="molecule type" value="Genomic_DNA"/>
</dbReference>
<accession>A0AA96J167</accession>
<organism evidence="1">
    <name type="scientific">Marseillevirus sp</name>
    <dbReference type="NCBI Taxonomy" id="2809551"/>
    <lineage>
        <taxon>Viruses</taxon>
        <taxon>Varidnaviria</taxon>
        <taxon>Bamfordvirae</taxon>
        <taxon>Nucleocytoviricota</taxon>
        <taxon>Megaviricetes</taxon>
        <taxon>Pimascovirales</taxon>
        <taxon>Pimascovirales incertae sedis</taxon>
        <taxon>Marseilleviridae</taxon>
        <taxon>Marseillevirus</taxon>
    </lineage>
</organism>
<evidence type="ECO:0000313" key="1">
    <source>
        <dbReference type="EMBL" id="WNL50462.1"/>
    </source>
</evidence>
<sequence length="85" mass="9907">MNTTQGIPERLAKKFDLSPKDIFIETYEAEEGIGVLEIWCSIPKFRVEHCWIRECDGYPYDSYGQNHPYKVLKRKILATGNVRIS</sequence>